<dbReference type="AlphaFoldDB" id="A0A396Z6L4"/>
<feature type="domain" description="AB hydrolase-1" evidence="2">
    <location>
        <begin position="92"/>
        <end position="310"/>
    </location>
</feature>
<dbReference type="InterPro" id="IPR050228">
    <property type="entry name" value="Carboxylesterase_BioH"/>
</dbReference>
<dbReference type="OrthoDB" id="256394at2"/>
<dbReference type="Gene3D" id="3.40.50.1820">
    <property type="entry name" value="alpha/beta hydrolase"/>
    <property type="match status" value="1"/>
</dbReference>
<dbReference type="RefSeq" id="WP_118969495.1">
    <property type="nucleotide sequence ID" value="NZ_QHCT01000004.1"/>
</dbReference>
<accession>A0A396Z6L4</accession>
<dbReference type="EMBL" id="QHCT01000004">
    <property type="protein sequence ID" value="RHX89336.1"/>
    <property type="molecule type" value="Genomic_DNA"/>
</dbReference>
<reference evidence="4" key="1">
    <citation type="submission" date="2018-05" db="EMBL/GenBank/DDBJ databases">
        <title>Leptospira yasudae sp. nov. and Leptospira stimsonii sp. nov., two pathogenic species of the genus Leptospira isolated from environmental sources.</title>
        <authorList>
            <person name="Casanovas-Massana A."/>
            <person name="Hamond C."/>
            <person name="Santos L.A."/>
            <person name="Hacker K.P."/>
            <person name="Balassiano I."/>
            <person name="Medeiros M.A."/>
            <person name="Reis M.G."/>
            <person name="Ko A.I."/>
            <person name="Wunder E.A."/>
        </authorList>
    </citation>
    <scope>NUCLEOTIDE SEQUENCE [LARGE SCALE GENOMIC DNA]</scope>
    <source>
        <strain evidence="4">Yale</strain>
    </source>
</reference>
<dbReference type="Pfam" id="PF12697">
    <property type="entry name" value="Abhydrolase_6"/>
    <property type="match status" value="1"/>
</dbReference>
<organism evidence="3 4">
    <name type="scientific">Leptospira stimsonii</name>
    <dbReference type="NCBI Taxonomy" id="2202203"/>
    <lineage>
        <taxon>Bacteria</taxon>
        <taxon>Pseudomonadati</taxon>
        <taxon>Spirochaetota</taxon>
        <taxon>Spirochaetia</taxon>
        <taxon>Leptospirales</taxon>
        <taxon>Leptospiraceae</taxon>
        <taxon>Leptospira</taxon>
    </lineage>
</organism>
<dbReference type="SUPFAM" id="SSF53474">
    <property type="entry name" value="alpha/beta-Hydrolases"/>
    <property type="match status" value="1"/>
</dbReference>
<feature type="signal peptide" evidence="1">
    <location>
        <begin position="1"/>
        <end position="20"/>
    </location>
</feature>
<dbReference type="CDD" id="cd12810">
    <property type="entry name" value="Esterase_713_like-3"/>
    <property type="match status" value="1"/>
</dbReference>
<dbReference type="InterPro" id="IPR029058">
    <property type="entry name" value="AB_hydrolase_fold"/>
</dbReference>
<evidence type="ECO:0000313" key="4">
    <source>
        <dbReference type="Proteomes" id="UP000265798"/>
    </source>
</evidence>
<comment type="caution">
    <text evidence="3">The sequence shown here is derived from an EMBL/GenBank/DDBJ whole genome shotgun (WGS) entry which is preliminary data.</text>
</comment>
<dbReference type="PANTHER" id="PTHR43194">
    <property type="entry name" value="HYDROLASE ALPHA/BETA FOLD FAMILY"/>
    <property type="match status" value="1"/>
</dbReference>
<evidence type="ECO:0000259" key="2">
    <source>
        <dbReference type="Pfam" id="PF12697"/>
    </source>
</evidence>
<proteinExistence type="predicted"/>
<sequence>MKKLFIYQIIIMLFIGLVNNADSESETQKNIILQEQGSFAVGGTVFVEPGKFDPIKHGVFDPAGPQSVGQTRHGDHAYVFYQIPTGARKHPIVFWHGYGQSAKTWETTPDGREGFQNIFLCRGFPVYLMDQPGRGRAAKANRGTAITAAADEQLWFGIFRLGVWPNFYEGVSFSRKPEALNQFFRQAVPDAGPGFQSDLYVDATSALFDRIGNAILVTHSASGGLGWKLALKNKNIRAIVSYEPGGGFIFPEGENVEPIKLGARVLQPIFVPKAEFIKFTKIPIVLYYGDNIPDKPSENPGKEQWRVFLTMAKQWAEVVNRYGGDVTVVHLPSIGINGNTHFPFSDLNNVQIADLMSEFLNRKGLDWTDESD</sequence>
<name>A0A396Z6L4_9LEPT</name>
<keyword evidence="1" id="KW-0732">Signal</keyword>
<feature type="chain" id="PRO_5017403587" evidence="1">
    <location>
        <begin position="21"/>
        <end position="372"/>
    </location>
</feature>
<evidence type="ECO:0000256" key="1">
    <source>
        <dbReference type="SAM" id="SignalP"/>
    </source>
</evidence>
<dbReference type="PANTHER" id="PTHR43194:SF4">
    <property type="entry name" value="AB HYDROLASE-1 DOMAIN-CONTAINING PROTEIN"/>
    <property type="match status" value="1"/>
</dbReference>
<dbReference type="Proteomes" id="UP000265798">
    <property type="component" value="Unassembled WGS sequence"/>
</dbReference>
<dbReference type="GO" id="GO:0016787">
    <property type="term" value="F:hydrolase activity"/>
    <property type="evidence" value="ECO:0007669"/>
    <property type="project" value="UniProtKB-KW"/>
</dbReference>
<evidence type="ECO:0000313" key="3">
    <source>
        <dbReference type="EMBL" id="RHX89336.1"/>
    </source>
</evidence>
<keyword evidence="3" id="KW-0378">Hydrolase</keyword>
<dbReference type="InterPro" id="IPR000073">
    <property type="entry name" value="AB_hydrolase_1"/>
</dbReference>
<protein>
    <submittedName>
        <fullName evidence="3">Alpha/beta hydrolase</fullName>
    </submittedName>
</protein>
<gene>
    <name evidence="3" type="ORF">DLM75_15990</name>
</gene>